<keyword evidence="7" id="KW-0677">Repeat</keyword>
<comment type="caution">
    <text evidence="12">The sequence shown here is derived from an EMBL/GenBank/DDBJ whole genome shotgun (WGS) entry which is preliminary data.</text>
</comment>
<dbReference type="GO" id="GO:0006535">
    <property type="term" value="P:cysteine biosynthetic process from serine"/>
    <property type="evidence" value="ECO:0007669"/>
    <property type="project" value="InterPro"/>
</dbReference>
<dbReference type="InterPro" id="IPR053376">
    <property type="entry name" value="Serine_acetyltransferase"/>
</dbReference>
<dbReference type="OrthoDB" id="9801456at2"/>
<protein>
    <recommendedName>
        <fullName evidence="4 11">Serine acetyltransferase</fullName>
        <ecNumber evidence="3 11">2.3.1.30</ecNumber>
    </recommendedName>
</protein>
<dbReference type="GO" id="GO:0005737">
    <property type="term" value="C:cytoplasm"/>
    <property type="evidence" value="ECO:0007669"/>
    <property type="project" value="InterPro"/>
</dbReference>
<dbReference type="PROSITE" id="PS00101">
    <property type="entry name" value="HEXAPEP_TRANSFERASES"/>
    <property type="match status" value="1"/>
</dbReference>
<evidence type="ECO:0000313" key="12">
    <source>
        <dbReference type="EMBL" id="KJW12555.1"/>
    </source>
</evidence>
<evidence type="ECO:0000256" key="6">
    <source>
        <dbReference type="ARBA" id="ARBA00022679"/>
    </source>
</evidence>
<dbReference type="Proteomes" id="UP000033491">
    <property type="component" value="Unassembled WGS sequence"/>
</dbReference>
<dbReference type="NCBIfam" id="NF041874">
    <property type="entry name" value="EPS_EpsC"/>
    <property type="match status" value="1"/>
</dbReference>
<evidence type="ECO:0000256" key="9">
    <source>
        <dbReference type="ARBA" id="ARBA00023315"/>
    </source>
</evidence>
<dbReference type="UniPathway" id="UPA00136">
    <property type="reaction ID" value="UER00199"/>
</dbReference>
<dbReference type="InterPro" id="IPR005881">
    <property type="entry name" value="Ser_O-AcTrfase"/>
</dbReference>
<evidence type="ECO:0000313" key="13">
    <source>
        <dbReference type="Proteomes" id="UP000033491"/>
    </source>
</evidence>
<dbReference type="InterPro" id="IPR045304">
    <property type="entry name" value="LbH_SAT"/>
</dbReference>
<dbReference type="PIRSF" id="PIRSF000441">
    <property type="entry name" value="CysE"/>
    <property type="match status" value="1"/>
</dbReference>
<dbReference type="CDD" id="cd03354">
    <property type="entry name" value="LbH_SAT"/>
    <property type="match status" value="1"/>
</dbReference>
<dbReference type="GO" id="GO:0009001">
    <property type="term" value="F:serine O-acetyltransferase activity"/>
    <property type="evidence" value="ECO:0007669"/>
    <property type="project" value="UniProtKB-EC"/>
</dbReference>
<reference evidence="12 13" key="1">
    <citation type="submission" date="2015-03" db="EMBL/GenBank/DDBJ databases">
        <authorList>
            <person name="Zheng J."/>
            <person name="Ganezle M."/>
        </authorList>
    </citation>
    <scope>NUCLEOTIDE SEQUENCE [LARGE SCALE GENOMIC DNA]</scope>
    <source>
        <strain evidence="12 13">LP38</strain>
    </source>
</reference>
<dbReference type="PATRIC" id="fig|216463.3.peg.865"/>
<sequence>MFTTAKYILEHDPAAHSLTTVLLTSPGLHALFWHRIAHYLAQHRHFLLAELIGRHAFHRTGINISPEAQIGHQVFIDHGVDVVIGATAVIEDQVTILHGVTLGARRNVTGQRHPIVQRGAYIGAHAQILGPVIVGAHSKVGAAAVVLQDVPRNATVVGNPAHLVHQPTSQSFTLLPRVSEG</sequence>
<keyword evidence="5" id="KW-0028">Amino-acid biosynthesis</keyword>
<comment type="pathway">
    <text evidence="1">Amino-acid biosynthesis; L-cysteine biosynthesis; L-cysteine from L-serine: step 1/2.</text>
</comment>
<dbReference type="Gene3D" id="2.160.10.10">
    <property type="entry name" value="Hexapeptide repeat proteins"/>
    <property type="match status" value="1"/>
</dbReference>
<evidence type="ECO:0000256" key="2">
    <source>
        <dbReference type="ARBA" id="ARBA00007274"/>
    </source>
</evidence>
<keyword evidence="8" id="KW-0198">Cysteine biosynthesis</keyword>
<keyword evidence="6 11" id="KW-0808">Transferase</keyword>
<evidence type="ECO:0000256" key="1">
    <source>
        <dbReference type="ARBA" id="ARBA00004876"/>
    </source>
</evidence>
<evidence type="ECO:0000256" key="7">
    <source>
        <dbReference type="ARBA" id="ARBA00022737"/>
    </source>
</evidence>
<organism evidence="12 13">
    <name type="scientific">Levilactobacillus spicheri</name>
    <dbReference type="NCBI Taxonomy" id="216463"/>
    <lineage>
        <taxon>Bacteria</taxon>
        <taxon>Bacillati</taxon>
        <taxon>Bacillota</taxon>
        <taxon>Bacilli</taxon>
        <taxon>Lactobacillales</taxon>
        <taxon>Lactobacillaceae</taxon>
        <taxon>Levilactobacillus</taxon>
    </lineage>
</organism>
<evidence type="ECO:0000256" key="10">
    <source>
        <dbReference type="ARBA" id="ARBA00049486"/>
    </source>
</evidence>
<dbReference type="STRING" id="216463.VC81_08730"/>
<comment type="similarity">
    <text evidence="2 11">Belongs to the transferase hexapeptide repeat family.</text>
</comment>
<dbReference type="PANTHER" id="PTHR42811">
    <property type="entry name" value="SERINE ACETYLTRANSFERASE"/>
    <property type="match status" value="1"/>
</dbReference>
<evidence type="ECO:0000256" key="11">
    <source>
        <dbReference type="PIRNR" id="PIRNR000441"/>
    </source>
</evidence>
<dbReference type="SUPFAM" id="SSF51161">
    <property type="entry name" value="Trimeric LpxA-like enzymes"/>
    <property type="match status" value="1"/>
</dbReference>
<dbReference type="InterPro" id="IPR018357">
    <property type="entry name" value="Hexapep_transf_CS"/>
</dbReference>
<name>A0A0F3RRN9_9LACO</name>
<dbReference type="EMBL" id="JZCR01000019">
    <property type="protein sequence ID" value="KJW12555.1"/>
    <property type="molecule type" value="Genomic_DNA"/>
</dbReference>
<proteinExistence type="inferred from homology"/>
<dbReference type="FunFam" id="2.160.10.10:FF:000007">
    <property type="entry name" value="Serine acetyltransferase"/>
    <property type="match status" value="1"/>
</dbReference>
<evidence type="ECO:0000256" key="4">
    <source>
        <dbReference type="ARBA" id="ARBA00018522"/>
    </source>
</evidence>
<dbReference type="InterPro" id="IPR011004">
    <property type="entry name" value="Trimer_LpxA-like_sf"/>
</dbReference>
<evidence type="ECO:0000256" key="3">
    <source>
        <dbReference type="ARBA" id="ARBA00013266"/>
    </source>
</evidence>
<keyword evidence="9 11" id="KW-0012">Acyltransferase</keyword>
<comment type="catalytic activity">
    <reaction evidence="10 11">
        <text>L-serine + acetyl-CoA = O-acetyl-L-serine + CoA</text>
        <dbReference type="Rhea" id="RHEA:24560"/>
        <dbReference type="ChEBI" id="CHEBI:33384"/>
        <dbReference type="ChEBI" id="CHEBI:57287"/>
        <dbReference type="ChEBI" id="CHEBI:57288"/>
        <dbReference type="ChEBI" id="CHEBI:58340"/>
        <dbReference type="EC" id="2.3.1.30"/>
    </reaction>
</comment>
<dbReference type="EC" id="2.3.1.30" evidence="3 11"/>
<evidence type="ECO:0000256" key="5">
    <source>
        <dbReference type="ARBA" id="ARBA00022605"/>
    </source>
</evidence>
<gene>
    <name evidence="12" type="ORF">VC81_08730</name>
</gene>
<dbReference type="AlphaFoldDB" id="A0A0F3RRN9"/>
<evidence type="ECO:0000256" key="8">
    <source>
        <dbReference type="ARBA" id="ARBA00023192"/>
    </source>
</evidence>
<dbReference type="Gene3D" id="1.10.3130.10">
    <property type="entry name" value="serine acetyltransferase, domain 1"/>
    <property type="match status" value="1"/>
</dbReference>
<accession>A0A0F3RRN9</accession>
<dbReference type="InterPro" id="IPR042122">
    <property type="entry name" value="Ser_AcTrfase_N_sf"/>
</dbReference>
<dbReference type="RefSeq" id="WP_045807662.1">
    <property type="nucleotide sequence ID" value="NZ_JZCR01000019.1"/>
</dbReference>